<keyword evidence="9" id="KW-1185">Reference proteome</keyword>
<reference evidence="8 9" key="1">
    <citation type="submission" date="2015-09" db="EMBL/GenBank/DDBJ databases">
        <title>Trachymyrmex zeteki WGS genome.</title>
        <authorList>
            <person name="Nygaard S."/>
            <person name="Hu H."/>
            <person name="Boomsma J."/>
            <person name="Zhang G."/>
        </authorList>
    </citation>
    <scope>NUCLEOTIDE SEQUENCE [LARGE SCALE GENOMIC DNA]</scope>
    <source>
        <strain evidence="8">Tzet28-1</strain>
        <tissue evidence="8">Whole body</tissue>
    </source>
</reference>
<dbReference type="SUPFAM" id="SSF53474">
    <property type="entry name" value="alpha/beta-Hydrolases"/>
    <property type="match status" value="1"/>
</dbReference>
<evidence type="ECO:0000256" key="5">
    <source>
        <dbReference type="ARBA" id="ARBA00023180"/>
    </source>
</evidence>
<keyword evidence="4" id="KW-1015">Disulfide bond</keyword>
<dbReference type="Gene3D" id="3.40.50.1820">
    <property type="entry name" value="alpha/beta hydrolase"/>
    <property type="match status" value="1"/>
</dbReference>
<keyword evidence="3 6" id="KW-0378">Hydrolase</keyword>
<keyword evidence="5" id="KW-0325">Glycoprotein</keyword>
<dbReference type="KEGG" id="mzt:108728536"/>
<accession>A0A151WM98</accession>
<dbReference type="ESTHER" id="9hyme-a0a151wm98">
    <property type="family name" value="Carb_B_Arthropoda"/>
</dbReference>
<sequence length="537" mass="60927">MDNRIEICVREGKLIGIVEKGVYNDYYIAFRGIPYAKPPIGELRFKDPVPAEPWSGKRDASKYGNVSVQINHFTREVEGNEDCLYLNVYTTNIKPSKKRAVMVWIHGGAFCQGSGDAVMYGPDYIVQKDVVLVTLNYRLGVLGFLNLYDKVATGNQGLKDVIMALRWVQKNISEFGGNPDNVTIFGESAGGGIVHYLTLSPLAEGLFHKAISQSGVATCPWGIIERQSHSNKVFRFAKILGKTTTDPKVAYEFLKTIDAKKLIETEQTSLLTETENLQYGLTFSPTLDHESSNPVFPEDSKTVKCRGVKVPFLLGFTSCEGSFIAYSNWKGHISKEQLKKIDSDFKNAIMPETLSTLPITVEELRSLYFGDKAISEETLTNYIDFLSDEIFYCGIMEAVDIQTKLNNNDKKTTYLYKFSYESDSSPIRKIHDIQFPGVSHAEELAYLFYFNILKDFDMSSPAIDSEDYKMIKCLTQMWTDFAKTGNPTPVTNMWLPVSDSQDGKYNYLNIDTISQMKVFRKGEERWDWEEKKNKLQR</sequence>
<dbReference type="InterPro" id="IPR019826">
    <property type="entry name" value="Carboxylesterase_B_AS"/>
</dbReference>
<dbReference type="EC" id="3.1.1.-" evidence="6"/>
<evidence type="ECO:0000256" key="6">
    <source>
        <dbReference type="RuleBase" id="RU361235"/>
    </source>
</evidence>
<keyword evidence="2" id="KW-0719">Serine esterase</keyword>
<evidence type="ECO:0000259" key="7">
    <source>
        <dbReference type="Pfam" id="PF00135"/>
    </source>
</evidence>
<gene>
    <name evidence="8" type="ORF">ALC60_12018</name>
</gene>
<feature type="domain" description="Carboxylesterase type B" evidence="7">
    <location>
        <begin position="7"/>
        <end position="518"/>
    </location>
</feature>
<evidence type="ECO:0000256" key="1">
    <source>
        <dbReference type="ARBA" id="ARBA00005964"/>
    </source>
</evidence>
<name>A0A151WM98_9HYME</name>
<evidence type="ECO:0000256" key="3">
    <source>
        <dbReference type="ARBA" id="ARBA00022801"/>
    </source>
</evidence>
<evidence type="ECO:0000256" key="4">
    <source>
        <dbReference type="ARBA" id="ARBA00023157"/>
    </source>
</evidence>
<dbReference type="InterPro" id="IPR029058">
    <property type="entry name" value="AB_hydrolase_fold"/>
</dbReference>
<protein>
    <recommendedName>
        <fullName evidence="6">Carboxylic ester hydrolase</fullName>
        <ecNumber evidence="6">3.1.1.-</ecNumber>
    </recommendedName>
</protein>
<dbReference type="EMBL" id="KQ982944">
    <property type="protein sequence ID" value="KYQ48963.1"/>
    <property type="molecule type" value="Genomic_DNA"/>
</dbReference>
<dbReference type="PANTHER" id="PTHR43142">
    <property type="entry name" value="CARBOXYLIC ESTER HYDROLASE"/>
    <property type="match status" value="1"/>
</dbReference>
<dbReference type="PROSITE" id="PS00122">
    <property type="entry name" value="CARBOXYLESTERASE_B_1"/>
    <property type="match status" value="1"/>
</dbReference>
<dbReference type="PANTHER" id="PTHR43142:SF1">
    <property type="entry name" value="CARBOXYLIC ESTER HYDROLASE"/>
    <property type="match status" value="1"/>
</dbReference>
<dbReference type="STRING" id="64791.A0A151WM98"/>
<organism evidence="8 9">
    <name type="scientific">Mycetomoellerius zeteki</name>
    <dbReference type="NCBI Taxonomy" id="64791"/>
    <lineage>
        <taxon>Eukaryota</taxon>
        <taxon>Metazoa</taxon>
        <taxon>Ecdysozoa</taxon>
        <taxon>Arthropoda</taxon>
        <taxon>Hexapoda</taxon>
        <taxon>Insecta</taxon>
        <taxon>Pterygota</taxon>
        <taxon>Neoptera</taxon>
        <taxon>Endopterygota</taxon>
        <taxon>Hymenoptera</taxon>
        <taxon>Apocrita</taxon>
        <taxon>Aculeata</taxon>
        <taxon>Formicoidea</taxon>
        <taxon>Formicidae</taxon>
        <taxon>Myrmicinae</taxon>
        <taxon>Mycetomoellerius</taxon>
    </lineage>
</organism>
<dbReference type="InterPro" id="IPR002018">
    <property type="entry name" value="CarbesteraseB"/>
</dbReference>
<dbReference type="GO" id="GO:0052689">
    <property type="term" value="F:carboxylic ester hydrolase activity"/>
    <property type="evidence" value="ECO:0007669"/>
    <property type="project" value="UniProtKB-KW"/>
</dbReference>
<dbReference type="OrthoDB" id="19653at2759"/>
<dbReference type="Pfam" id="PF00135">
    <property type="entry name" value="COesterase"/>
    <property type="match status" value="1"/>
</dbReference>
<dbReference type="AlphaFoldDB" id="A0A151WM98"/>
<evidence type="ECO:0000256" key="2">
    <source>
        <dbReference type="ARBA" id="ARBA00022487"/>
    </source>
</evidence>
<dbReference type="Proteomes" id="UP000075809">
    <property type="component" value="Unassembled WGS sequence"/>
</dbReference>
<evidence type="ECO:0000313" key="9">
    <source>
        <dbReference type="Proteomes" id="UP000075809"/>
    </source>
</evidence>
<comment type="similarity">
    <text evidence="1 6">Belongs to the type-B carboxylesterase/lipase family.</text>
</comment>
<evidence type="ECO:0000313" key="8">
    <source>
        <dbReference type="EMBL" id="KYQ48963.1"/>
    </source>
</evidence>
<proteinExistence type="inferred from homology"/>